<organism evidence="1">
    <name type="scientific">Rhizophora mucronata</name>
    <name type="common">Asiatic mangrove</name>
    <dbReference type="NCBI Taxonomy" id="61149"/>
    <lineage>
        <taxon>Eukaryota</taxon>
        <taxon>Viridiplantae</taxon>
        <taxon>Streptophyta</taxon>
        <taxon>Embryophyta</taxon>
        <taxon>Tracheophyta</taxon>
        <taxon>Spermatophyta</taxon>
        <taxon>Magnoliopsida</taxon>
        <taxon>eudicotyledons</taxon>
        <taxon>Gunneridae</taxon>
        <taxon>Pentapetalae</taxon>
        <taxon>rosids</taxon>
        <taxon>fabids</taxon>
        <taxon>Malpighiales</taxon>
        <taxon>Rhizophoraceae</taxon>
        <taxon>Rhizophora</taxon>
    </lineage>
</organism>
<protein>
    <submittedName>
        <fullName evidence="1">Uncharacterized protein</fullName>
    </submittedName>
</protein>
<proteinExistence type="predicted"/>
<dbReference type="AlphaFoldDB" id="A0A2P2QMV0"/>
<sequence>MHPPFVAFMKIKKATYQAYG</sequence>
<reference evidence="1" key="1">
    <citation type="submission" date="2018-02" db="EMBL/GenBank/DDBJ databases">
        <title>Rhizophora mucronata_Transcriptome.</title>
        <authorList>
            <person name="Meera S.P."/>
            <person name="Sreeshan A."/>
            <person name="Augustine A."/>
        </authorList>
    </citation>
    <scope>NUCLEOTIDE SEQUENCE</scope>
    <source>
        <tissue evidence="1">Leaf</tissue>
    </source>
</reference>
<dbReference type="EMBL" id="GGEC01087842">
    <property type="protein sequence ID" value="MBX68326.1"/>
    <property type="molecule type" value="Transcribed_RNA"/>
</dbReference>
<name>A0A2P2QMV0_RHIMU</name>
<accession>A0A2P2QMV0</accession>
<evidence type="ECO:0000313" key="1">
    <source>
        <dbReference type="EMBL" id="MBX68326.1"/>
    </source>
</evidence>